<accession>A0ABT6X4X5</accession>
<dbReference type="EMBL" id="JASGBH010000003">
    <property type="protein sequence ID" value="MDI9233170.1"/>
    <property type="molecule type" value="Genomic_DNA"/>
</dbReference>
<name>A0ABT6X4X5_9BURK</name>
<feature type="repeat" description="TPR" evidence="3">
    <location>
        <begin position="54"/>
        <end position="87"/>
    </location>
</feature>
<dbReference type="PROSITE" id="PS50293">
    <property type="entry name" value="TPR_REGION"/>
    <property type="match status" value="1"/>
</dbReference>
<keyword evidence="1" id="KW-0677">Repeat</keyword>
<dbReference type="Proteomes" id="UP001431902">
    <property type="component" value="Unassembled WGS sequence"/>
</dbReference>
<protein>
    <submittedName>
        <fullName evidence="7">Tetratricopeptide repeat protein</fullName>
    </submittedName>
</protein>
<evidence type="ECO:0000313" key="8">
    <source>
        <dbReference type="Proteomes" id="UP001431902"/>
    </source>
</evidence>
<proteinExistence type="predicted"/>
<keyword evidence="5" id="KW-0732">Signal</keyword>
<reference evidence="7" key="1">
    <citation type="submission" date="2023-05" db="EMBL/GenBank/DDBJ databases">
        <title>Limnohabitans sp. strain HM2-2 Genome sequencing and assembly.</title>
        <authorList>
            <person name="Jung Y."/>
        </authorList>
    </citation>
    <scope>NUCLEOTIDE SEQUENCE</scope>
    <source>
        <strain evidence="7">HM2-2</strain>
    </source>
</reference>
<evidence type="ECO:0000256" key="1">
    <source>
        <dbReference type="ARBA" id="ARBA00022737"/>
    </source>
</evidence>
<dbReference type="PANTHER" id="PTHR44943:SF8">
    <property type="entry name" value="TPR REPEAT-CONTAINING PROTEIN MJ0263"/>
    <property type="match status" value="1"/>
</dbReference>
<feature type="region of interest" description="Disordered" evidence="4">
    <location>
        <begin position="234"/>
        <end position="268"/>
    </location>
</feature>
<dbReference type="InterPro" id="IPR019734">
    <property type="entry name" value="TPR_rpt"/>
</dbReference>
<comment type="caution">
    <text evidence="7">The sequence shown here is derived from an EMBL/GenBank/DDBJ whole genome shotgun (WGS) entry which is preliminary data.</text>
</comment>
<dbReference type="SUPFAM" id="SSF48452">
    <property type="entry name" value="TPR-like"/>
    <property type="match status" value="1"/>
</dbReference>
<dbReference type="InterPro" id="IPR056203">
    <property type="entry name" value="Cds6_C"/>
</dbReference>
<sequence>MFWTLHWALGLGIALTTQAGATPQDSIKQAIQAGQLEQALKMVQQERQNTPKDAQMRFLEGVIQAQQGQTDKAIDTFKKLTESNPDLSEAYNNLGVLYAAKGKLEESRANLEKALQTHPSYAAAHRNLADVQSQLAKQTYAKALQVDSKVKNSTPQLTLLGSIDAPKRPPAATVVAAAPAPATAPVAAEAETPKTAAAAITAPKPTTVAPQVTAVPTPAAAAKPVSSGAASSVTAAAKPVPPPPAAPVVAVPKPEPTTPKDDTSAKQAKADAADIRSAVAAWAKAWSQKDMNRYLAAYGSSFTPPEKMTRAKWESDRRLRILSKKTISVDIKNLKIEVSGSKATAQFQQVYESDNFKGNSHKTLELLKQGDRWLITRETVN</sequence>
<keyword evidence="8" id="KW-1185">Reference proteome</keyword>
<dbReference type="SMART" id="SM00028">
    <property type="entry name" value="TPR"/>
    <property type="match status" value="2"/>
</dbReference>
<dbReference type="RefSeq" id="WP_283223573.1">
    <property type="nucleotide sequence ID" value="NZ_JASGBH010000003.1"/>
</dbReference>
<evidence type="ECO:0000256" key="5">
    <source>
        <dbReference type="SAM" id="SignalP"/>
    </source>
</evidence>
<keyword evidence="2 3" id="KW-0802">TPR repeat</keyword>
<dbReference type="Gene3D" id="1.25.40.10">
    <property type="entry name" value="Tetratricopeptide repeat domain"/>
    <property type="match status" value="1"/>
</dbReference>
<dbReference type="Pfam" id="PF13414">
    <property type="entry name" value="TPR_11"/>
    <property type="match status" value="1"/>
</dbReference>
<organism evidence="7 8">
    <name type="scientific">Limnohabitans lacus</name>
    <dbReference type="NCBI Taxonomy" id="3045173"/>
    <lineage>
        <taxon>Bacteria</taxon>
        <taxon>Pseudomonadati</taxon>
        <taxon>Pseudomonadota</taxon>
        <taxon>Betaproteobacteria</taxon>
        <taxon>Burkholderiales</taxon>
        <taxon>Comamonadaceae</taxon>
        <taxon>Limnohabitans</taxon>
    </lineage>
</organism>
<dbReference type="SUPFAM" id="SSF54427">
    <property type="entry name" value="NTF2-like"/>
    <property type="match status" value="1"/>
</dbReference>
<evidence type="ECO:0000256" key="3">
    <source>
        <dbReference type="PROSITE-ProRule" id="PRU00339"/>
    </source>
</evidence>
<feature type="chain" id="PRO_5045684160" evidence="5">
    <location>
        <begin position="22"/>
        <end position="381"/>
    </location>
</feature>
<evidence type="ECO:0000256" key="4">
    <source>
        <dbReference type="SAM" id="MobiDB-lite"/>
    </source>
</evidence>
<feature type="repeat" description="TPR" evidence="3">
    <location>
        <begin position="88"/>
        <end position="121"/>
    </location>
</feature>
<evidence type="ECO:0000259" key="6">
    <source>
        <dbReference type="Pfam" id="PF24125"/>
    </source>
</evidence>
<dbReference type="Pfam" id="PF24125">
    <property type="entry name" value="Cds6_C"/>
    <property type="match status" value="1"/>
</dbReference>
<feature type="compositionally biased region" description="Basic and acidic residues" evidence="4">
    <location>
        <begin position="258"/>
        <end position="268"/>
    </location>
</feature>
<feature type="domain" description="Cds6 C-terminal" evidence="6">
    <location>
        <begin position="275"/>
        <end position="378"/>
    </location>
</feature>
<dbReference type="PANTHER" id="PTHR44943">
    <property type="entry name" value="CELLULOSE SYNTHASE OPERON PROTEIN C"/>
    <property type="match status" value="1"/>
</dbReference>
<dbReference type="InterPro" id="IPR051685">
    <property type="entry name" value="Ycf3/AcsC/BcsC/TPR_MFPF"/>
</dbReference>
<evidence type="ECO:0000313" key="7">
    <source>
        <dbReference type="EMBL" id="MDI9233170.1"/>
    </source>
</evidence>
<dbReference type="PROSITE" id="PS50005">
    <property type="entry name" value="TPR"/>
    <property type="match status" value="2"/>
</dbReference>
<dbReference type="Gene3D" id="3.10.450.50">
    <property type="match status" value="1"/>
</dbReference>
<dbReference type="InterPro" id="IPR032710">
    <property type="entry name" value="NTF2-like_dom_sf"/>
</dbReference>
<evidence type="ECO:0000256" key="2">
    <source>
        <dbReference type="ARBA" id="ARBA00022803"/>
    </source>
</evidence>
<gene>
    <name evidence="7" type="ORF">QLQ16_04890</name>
</gene>
<feature type="signal peptide" evidence="5">
    <location>
        <begin position="1"/>
        <end position="21"/>
    </location>
</feature>
<dbReference type="InterPro" id="IPR011990">
    <property type="entry name" value="TPR-like_helical_dom_sf"/>
</dbReference>